<evidence type="ECO:0000259" key="6">
    <source>
        <dbReference type="PROSITE" id="PS50404"/>
    </source>
</evidence>
<dbReference type="InterPro" id="IPR036249">
    <property type="entry name" value="Thioredoxin-like_sf"/>
</dbReference>
<comment type="subunit">
    <text evidence="2">Homodimer.</text>
</comment>
<gene>
    <name evidence="8" type="ORF">SBAD_LOCUS9128</name>
</gene>
<dbReference type="Gene3D" id="1.20.1050.130">
    <property type="match status" value="1"/>
</dbReference>
<dbReference type="InterPro" id="IPR050213">
    <property type="entry name" value="GST_superfamily"/>
</dbReference>
<dbReference type="EC" id="2.5.1.18" evidence="3"/>
<dbReference type="Pfam" id="PF14497">
    <property type="entry name" value="GST_C_3"/>
    <property type="match status" value="1"/>
</dbReference>
<evidence type="ECO:0000256" key="4">
    <source>
        <dbReference type="ARBA" id="ARBA00022679"/>
    </source>
</evidence>
<evidence type="ECO:0000259" key="7">
    <source>
        <dbReference type="PROSITE" id="PS50405"/>
    </source>
</evidence>
<keyword evidence="4" id="KW-0808">Transferase</keyword>
<evidence type="ECO:0000313" key="10">
    <source>
        <dbReference type="WBParaSite" id="SBAD_0000945701-mRNA-1"/>
    </source>
</evidence>
<sequence length="217" mass="25039">MVHEYKLSYFPIRGLAESIRLMLHDNEVTFVDDRISKEDWPKFKPKMQFGQMPCLYDNGVQYVQSGAIIRHLARQIGMYGSDEHEATMADMMYEGVGDIRNKYAKLIYTDYSEENKAKFISELIPPNLESFEKLLGGKKFVCGDKVLYQFNFLFCVTFADYALFEILDCLVVLSSTILDKYPHLKAYHAAFGNRPHLKAYMNSDLRKNAKINGNGIQ</sequence>
<dbReference type="InterPro" id="IPR036282">
    <property type="entry name" value="Glutathione-S-Trfase_C_sf"/>
</dbReference>
<dbReference type="FunFam" id="3.40.30.10:FF:000168">
    <property type="entry name" value="Glutathione S-transferase 2"/>
    <property type="match status" value="1"/>
</dbReference>
<dbReference type="GO" id="GO:0004364">
    <property type="term" value="F:glutathione transferase activity"/>
    <property type="evidence" value="ECO:0007669"/>
    <property type="project" value="UniProtKB-EC"/>
</dbReference>
<evidence type="ECO:0000313" key="9">
    <source>
        <dbReference type="Proteomes" id="UP000270296"/>
    </source>
</evidence>
<dbReference type="SUPFAM" id="SSF47616">
    <property type="entry name" value="GST C-terminal domain-like"/>
    <property type="match status" value="1"/>
</dbReference>
<proteinExistence type="inferred from homology"/>
<dbReference type="InterPro" id="IPR004045">
    <property type="entry name" value="Glutathione_S-Trfase_N"/>
</dbReference>
<dbReference type="InterPro" id="IPR040079">
    <property type="entry name" value="Glutathione_S-Trfase"/>
</dbReference>
<dbReference type="InterPro" id="IPR010987">
    <property type="entry name" value="Glutathione-S-Trfase_C-like"/>
</dbReference>
<dbReference type="SFLD" id="SFLDG01205">
    <property type="entry name" value="AMPS.1"/>
    <property type="match status" value="1"/>
</dbReference>
<dbReference type="SFLD" id="SFLDS00019">
    <property type="entry name" value="Glutathione_Transferase_(cytos"/>
    <property type="match status" value="1"/>
</dbReference>
<accession>A0A183IZT0</accession>
<keyword evidence="9" id="KW-1185">Reference proteome</keyword>
<evidence type="ECO:0000256" key="5">
    <source>
        <dbReference type="ARBA" id="ARBA00032759"/>
    </source>
</evidence>
<evidence type="ECO:0000313" key="8">
    <source>
        <dbReference type="EMBL" id="VDP21398.1"/>
    </source>
</evidence>
<dbReference type="PROSITE" id="PS50405">
    <property type="entry name" value="GST_CTER"/>
    <property type="match status" value="1"/>
</dbReference>
<dbReference type="AlphaFoldDB" id="A0A183IZT0"/>
<feature type="domain" description="GST N-terminal" evidence="6">
    <location>
        <begin position="3"/>
        <end position="80"/>
    </location>
</feature>
<dbReference type="SFLD" id="SFLDG00363">
    <property type="entry name" value="AMPS_(cytGST):_Alpha-__Mu-__Pi"/>
    <property type="match status" value="1"/>
</dbReference>
<dbReference type="Pfam" id="PF02798">
    <property type="entry name" value="GST_N"/>
    <property type="match status" value="1"/>
</dbReference>
<dbReference type="GO" id="GO:0006749">
    <property type="term" value="P:glutathione metabolic process"/>
    <property type="evidence" value="ECO:0007669"/>
    <property type="project" value="TreeGrafter"/>
</dbReference>
<dbReference type="GO" id="GO:0005829">
    <property type="term" value="C:cytosol"/>
    <property type="evidence" value="ECO:0007669"/>
    <property type="project" value="TreeGrafter"/>
</dbReference>
<dbReference type="Proteomes" id="UP000270296">
    <property type="component" value="Unassembled WGS sequence"/>
</dbReference>
<feature type="domain" description="GST C-terminal" evidence="7">
    <location>
        <begin position="82"/>
        <end position="211"/>
    </location>
</feature>
<evidence type="ECO:0000256" key="1">
    <source>
        <dbReference type="ARBA" id="ARBA00007297"/>
    </source>
</evidence>
<reference evidence="10" key="1">
    <citation type="submission" date="2016-06" db="UniProtKB">
        <authorList>
            <consortium name="WormBaseParasite"/>
        </authorList>
    </citation>
    <scope>IDENTIFICATION</scope>
</reference>
<evidence type="ECO:0000256" key="2">
    <source>
        <dbReference type="ARBA" id="ARBA00011738"/>
    </source>
</evidence>
<comment type="similarity">
    <text evidence="1">Belongs to the GST superfamily. Pi family.</text>
</comment>
<dbReference type="EMBL" id="UZAM01012361">
    <property type="protein sequence ID" value="VDP21398.1"/>
    <property type="molecule type" value="Genomic_DNA"/>
</dbReference>
<organism evidence="10">
    <name type="scientific">Soboliphyme baturini</name>
    <dbReference type="NCBI Taxonomy" id="241478"/>
    <lineage>
        <taxon>Eukaryota</taxon>
        <taxon>Metazoa</taxon>
        <taxon>Ecdysozoa</taxon>
        <taxon>Nematoda</taxon>
        <taxon>Enoplea</taxon>
        <taxon>Dorylaimia</taxon>
        <taxon>Dioctophymatida</taxon>
        <taxon>Dioctophymatoidea</taxon>
        <taxon>Soboliphymatidae</taxon>
        <taxon>Soboliphyme</taxon>
    </lineage>
</organism>
<dbReference type="OrthoDB" id="4951845at2759"/>
<dbReference type="WBParaSite" id="SBAD_0000945701-mRNA-1">
    <property type="protein sequence ID" value="SBAD_0000945701-mRNA-1"/>
    <property type="gene ID" value="SBAD_0000945701"/>
</dbReference>
<dbReference type="PANTHER" id="PTHR11571:SF141">
    <property type="entry name" value="GLUTATHIONE S-TRANSFERASE"/>
    <property type="match status" value="1"/>
</dbReference>
<dbReference type="PANTHER" id="PTHR11571">
    <property type="entry name" value="GLUTATHIONE S-TRANSFERASE"/>
    <property type="match status" value="1"/>
</dbReference>
<protein>
    <recommendedName>
        <fullName evidence="3">glutathione transferase</fullName>
        <ecNumber evidence="3">2.5.1.18</ecNumber>
    </recommendedName>
    <alternativeName>
        <fullName evidence="5">GST class-pi</fullName>
    </alternativeName>
</protein>
<dbReference type="SUPFAM" id="SSF52833">
    <property type="entry name" value="Thioredoxin-like"/>
    <property type="match status" value="1"/>
</dbReference>
<dbReference type="PROSITE" id="PS50404">
    <property type="entry name" value="GST_NTER"/>
    <property type="match status" value="1"/>
</dbReference>
<dbReference type="InterPro" id="IPR004046">
    <property type="entry name" value="GST_C"/>
</dbReference>
<name>A0A183IZT0_9BILA</name>
<dbReference type="FunFam" id="1.20.1050.10:FF:000020">
    <property type="entry name" value="Glutathione S-transferase P 1"/>
    <property type="match status" value="1"/>
</dbReference>
<reference evidence="8 9" key="2">
    <citation type="submission" date="2018-11" db="EMBL/GenBank/DDBJ databases">
        <authorList>
            <consortium name="Pathogen Informatics"/>
        </authorList>
    </citation>
    <scope>NUCLEOTIDE SEQUENCE [LARGE SCALE GENOMIC DNA]</scope>
</reference>
<evidence type="ECO:0000256" key="3">
    <source>
        <dbReference type="ARBA" id="ARBA00012452"/>
    </source>
</evidence>